<evidence type="ECO:0000256" key="2">
    <source>
        <dbReference type="ARBA" id="ARBA00022803"/>
    </source>
</evidence>
<name>A0ABX9KKR2_9FUSO</name>
<dbReference type="Gene3D" id="1.25.40.10">
    <property type="entry name" value="Tetratricopeptide repeat domain"/>
    <property type="match status" value="7"/>
</dbReference>
<protein>
    <submittedName>
        <fullName evidence="6">Tetratricopeptide repeat protein</fullName>
    </submittedName>
</protein>
<keyword evidence="5" id="KW-0732">Signal</keyword>
<dbReference type="Pfam" id="PF13432">
    <property type="entry name" value="TPR_16"/>
    <property type="match status" value="1"/>
</dbReference>
<feature type="repeat" description="TPR" evidence="3">
    <location>
        <begin position="131"/>
        <end position="164"/>
    </location>
</feature>
<dbReference type="PROSITE" id="PS50005">
    <property type="entry name" value="TPR"/>
    <property type="match status" value="3"/>
</dbReference>
<evidence type="ECO:0000256" key="5">
    <source>
        <dbReference type="SAM" id="SignalP"/>
    </source>
</evidence>
<evidence type="ECO:0000256" key="1">
    <source>
        <dbReference type="ARBA" id="ARBA00022737"/>
    </source>
</evidence>
<gene>
    <name evidence="6" type="ORF">DYH56_01440</name>
</gene>
<keyword evidence="1" id="KW-0677">Repeat</keyword>
<dbReference type="SUPFAM" id="SSF48452">
    <property type="entry name" value="TPR-like"/>
    <property type="match status" value="4"/>
</dbReference>
<comment type="caution">
    <text evidence="6">The sequence shown here is derived from an EMBL/GenBank/DDBJ whole genome shotgun (WGS) entry which is preliminary data.</text>
</comment>
<feature type="compositionally biased region" description="Basic and acidic residues" evidence="4">
    <location>
        <begin position="953"/>
        <end position="962"/>
    </location>
</feature>
<feature type="repeat" description="TPR" evidence="3">
    <location>
        <begin position="838"/>
        <end position="871"/>
    </location>
</feature>
<evidence type="ECO:0000313" key="6">
    <source>
        <dbReference type="EMBL" id="REI42841.1"/>
    </source>
</evidence>
<dbReference type="Pfam" id="PF13174">
    <property type="entry name" value="TPR_6"/>
    <property type="match status" value="3"/>
</dbReference>
<keyword evidence="2 3" id="KW-0802">TPR repeat</keyword>
<dbReference type="RefSeq" id="WP_114641073.1">
    <property type="nucleotide sequence ID" value="NZ_JAACIO010000002.1"/>
</dbReference>
<feature type="repeat" description="TPR" evidence="3">
    <location>
        <begin position="802"/>
        <end position="835"/>
    </location>
</feature>
<dbReference type="Pfam" id="PF13181">
    <property type="entry name" value="TPR_8"/>
    <property type="match status" value="1"/>
</dbReference>
<dbReference type="InterPro" id="IPR051012">
    <property type="entry name" value="CellSynth/LPSAsmb/PSIAsmb"/>
</dbReference>
<dbReference type="InterPro" id="IPR011990">
    <property type="entry name" value="TPR-like_helical_dom_sf"/>
</dbReference>
<feature type="signal peptide" evidence="5">
    <location>
        <begin position="1"/>
        <end position="20"/>
    </location>
</feature>
<evidence type="ECO:0000256" key="3">
    <source>
        <dbReference type="PROSITE-ProRule" id="PRU00339"/>
    </source>
</evidence>
<proteinExistence type="predicted"/>
<evidence type="ECO:0000256" key="4">
    <source>
        <dbReference type="SAM" id="MobiDB-lite"/>
    </source>
</evidence>
<dbReference type="InterPro" id="IPR019734">
    <property type="entry name" value="TPR_rpt"/>
</dbReference>
<dbReference type="PANTHER" id="PTHR45586">
    <property type="entry name" value="TPR REPEAT-CONTAINING PROTEIN PA4667"/>
    <property type="match status" value="1"/>
</dbReference>
<dbReference type="EMBL" id="QUAJ01000002">
    <property type="protein sequence ID" value="REI42841.1"/>
    <property type="molecule type" value="Genomic_DNA"/>
</dbReference>
<feature type="compositionally biased region" description="Basic and acidic residues" evidence="4">
    <location>
        <begin position="974"/>
        <end position="986"/>
    </location>
</feature>
<reference evidence="6 7" key="1">
    <citation type="submission" date="2018-08" db="EMBL/GenBank/DDBJ databases">
        <title>Draft genome sequence of Psychrilyobacter sp. strain SD5 isolated from Black Sea water.</title>
        <authorList>
            <person name="Yadav S."/>
            <person name="Villanueva L."/>
            <person name="Damste J.S.S."/>
        </authorList>
    </citation>
    <scope>NUCLEOTIDE SEQUENCE [LARGE SCALE GENOMIC DNA]</scope>
    <source>
        <strain evidence="6 7">SD5</strain>
    </source>
</reference>
<organism evidence="6 7">
    <name type="scientific">Psychrilyobacter piezotolerans</name>
    <dbReference type="NCBI Taxonomy" id="2293438"/>
    <lineage>
        <taxon>Bacteria</taxon>
        <taxon>Fusobacteriati</taxon>
        <taxon>Fusobacteriota</taxon>
        <taxon>Fusobacteriia</taxon>
        <taxon>Fusobacteriales</taxon>
        <taxon>Fusobacteriaceae</taxon>
        <taxon>Psychrilyobacter</taxon>
    </lineage>
</organism>
<sequence length="986" mass="115800">MKKKLFILSLLIVVGSQIFATDRDDMKYIDKLYEAKEYSMAADELKTFVGKYPDSRYQKVALERLSKTLYLNKEYKSSATYFNQYLKLERLKKDEKNEAHYYLARNLTYLKDYNGAKKEINLIDKDSPEKIDAVYYLGISYYENGRYEEAKKTFKYLITKPARSKDALLYISLSSYNNEEYVNSTIYLDEYLKGDALGKNIELASYMYGMNQYKLGNNDLSIKKLTEVETNYPQSKYIADVRYGLLDIYLSTEDMEKAGEYYKKSMGGSNEEKANILLANYYFAKKNYENSLKYYELVKNSSDPKVIYGSAFSMLEVGESKGGIEGDKLVERSKKGFENLLGTNLNSEGIYYMALIDFRAEKYSEVIKDLKSYDESKMKREYRNNIDLFLGKSYFETKNYKKARIYYTDVYNRTQSKEGLYQLILVNGKLKDLENTRLRFEEYKTKFSTDIEYRQKIYLIVGNTYYKGGNIKAAKDTYKEYLRSYNDTKISENLITILVADGSYRDLITYLTPQPKTAENRYLLGVAYLGLTQYEKAATKFQGVMTGKDASLDQKEKASYNLIKTHFAAKNYGDAIGSAEQYFTVKEYKKYKNEVMDLEALSNFRLGKYSDAREIFGELGKDPKYKEYSQFQIAETYYNEGKFDLSFSGYNDLYEEDKKGVYARKSLYWGINILYTQGKYEDVIKKSGEFNLEYPESDYIADVNFYRADAYFKLNDIKSAAKTYAKIYQETTDEKLKNKTAKELTTLYYNVDDYENANLWKEKISDPNEKIYLSALIYEKQGKMDLAVVEYKKLTDNAEYGSRVNFNLAANYYKEKNYDEAKKYYENILKVEDGPYKDTATYRIGQIYFNSKDYSKALRNFMRIELLYEESSLREAAKLKIATTYEIQKEDEKAKRTYEEFYETYPQSKYRGLILEKLLVINLNEDKPEKAKKYYDELLAANKDVAERYTSYFEKKEDKKEDEKEEVSQVNTEKTQEKEEKTTNNN</sequence>
<dbReference type="Proteomes" id="UP000263486">
    <property type="component" value="Unassembled WGS sequence"/>
</dbReference>
<feature type="region of interest" description="Disordered" evidence="4">
    <location>
        <begin position="953"/>
        <end position="986"/>
    </location>
</feature>
<dbReference type="SMART" id="SM00028">
    <property type="entry name" value="TPR"/>
    <property type="match status" value="8"/>
</dbReference>
<evidence type="ECO:0000313" key="7">
    <source>
        <dbReference type="Proteomes" id="UP000263486"/>
    </source>
</evidence>
<accession>A0ABX9KKR2</accession>
<keyword evidence="7" id="KW-1185">Reference proteome</keyword>
<dbReference type="PANTHER" id="PTHR45586:SF1">
    <property type="entry name" value="LIPOPOLYSACCHARIDE ASSEMBLY PROTEIN B"/>
    <property type="match status" value="1"/>
</dbReference>
<feature type="chain" id="PRO_5045973842" evidence="5">
    <location>
        <begin position="21"/>
        <end position="986"/>
    </location>
</feature>